<feature type="transmembrane region" description="Helical" evidence="1">
    <location>
        <begin position="67"/>
        <end position="87"/>
    </location>
</feature>
<evidence type="ECO:0000313" key="3">
    <source>
        <dbReference type="Proteomes" id="UP000070155"/>
    </source>
</evidence>
<evidence type="ECO:0000313" key="2">
    <source>
        <dbReference type="EMBL" id="KXA95062.1"/>
    </source>
</evidence>
<sequence>MELPVLVLSAFGYGAVAGLKPCHLAAISLGFLEFPERIKRFAVSVWLFHVAVVLTVATVFSKLLAALGWWDVLVGGILIALGIVNFYEQRDHCSDERCMDECCADEHGLPKWLEGRGYFLAGAGLGATLGLSPCCLSVDAGLIAVLTQALPLVLTLILFSSGILSVFLAVSIFYEKLRDRSEEVVSLAMKALSLALIGVGAWLLLF</sequence>
<feature type="transmembrane region" description="Helical" evidence="1">
    <location>
        <begin position="152"/>
        <end position="174"/>
    </location>
</feature>
<protein>
    <submittedName>
        <fullName evidence="2">Uncharacterized protein</fullName>
    </submittedName>
</protein>
<keyword evidence="1" id="KW-1133">Transmembrane helix</keyword>
<feature type="transmembrane region" description="Helical" evidence="1">
    <location>
        <begin position="41"/>
        <end position="61"/>
    </location>
</feature>
<keyword evidence="1" id="KW-0812">Transmembrane</keyword>
<keyword evidence="1" id="KW-0472">Membrane</keyword>
<accession>A0A133ULG1</accession>
<gene>
    <name evidence="2" type="ORF">AKJ36_01605</name>
</gene>
<feature type="transmembrane region" description="Helical" evidence="1">
    <location>
        <begin position="186"/>
        <end position="205"/>
    </location>
</feature>
<proteinExistence type="predicted"/>
<feature type="transmembrane region" description="Helical" evidence="1">
    <location>
        <begin position="118"/>
        <end position="146"/>
    </location>
</feature>
<dbReference type="EMBL" id="LHXQ01000016">
    <property type="protein sequence ID" value="KXA95062.1"/>
    <property type="molecule type" value="Genomic_DNA"/>
</dbReference>
<dbReference type="Proteomes" id="UP000070155">
    <property type="component" value="Unassembled WGS sequence"/>
</dbReference>
<comment type="caution">
    <text evidence="2">The sequence shown here is derived from an EMBL/GenBank/DDBJ whole genome shotgun (WGS) entry which is preliminary data.</text>
</comment>
<organism evidence="2 3">
    <name type="scientific">candidate division MSBL1 archaeon SCGC-AAA259I07</name>
    <dbReference type="NCBI Taxonomy" id="1698266"/>
    <lineage>
        <taxon>Archaea</taxon>
        <taxon>Methanobacteriati</taxon>
        <taxon>Methanobacteriota</taxon>
        <taxon>candidate division MSBL1</taxon>
    </lineage>
</organism>
<feature type="transmembrane region" description="Helical" evidence="1">
    <location>
        <begin position="6"/>
        <end position="29"/>
    </location>
</feature>
<dbReference type="AlphaFoldDB" id="A0A133ULG1"/>
<name>A0A133ULG1_9EURY</name>
<evidence type="ECO:0000256" key="1">
    <source>
        <dbReference type="SAM" id="Phobius"/>
    </source>
</evidence>
<reference evidence="2 3" key="1">
    <citation type="journal article" date="2016" name="Sci. Rep.">
        <title>Metabolic traits of an uncultured archaeal lineage -MSBL1- from brine pools of the Red Sea.</title>
        <authorList>
            <person name="Mwirichia R."/>
            <person name="Alam I."/>
            <person name="Rashid M."/>
            <person name="Vinu M."/>
            <person name="Ba-Alawi W."/>
            <person name="Anthony Kamau A."/>
            <person name="Kamanda Ngugi D."/>
            <person name="Goker M."/>
            <person name="Klenk H.P."/>
            <person name="Bajic V."/>
            <person name="Stingl U."/>
        </authorList>
    </citation>
    <scope>NUCLEOTIDE SEQUENCE [LARGE SCALE GENOMIC DNA]</scope>
    <source>
        <strain evidence="2">SCGC-AAA259I07</strain>
    </source>
</reference>
<keyword evidence="3" id="KW-1185">Reference proteome</keyword>